<feature type="transmembrane region" description="Helical" evidence="6">
    <location>
        <begin position="36"/>
        <end position="55"/>
    </location>
</feature>
<dbReference type="CDD" id="cd00130">
    <property type="entry name" value="PAS"/>
    <property type="match status" value="2"/>
</dbReference>
<dbReference type="Pfam" id="PF07694">
    <property type="entry name" value="5TM-5TMR_LYT"/>
    <property type="match status" value="1"/>
</dbReference>
<keyword evidence="10" id="KW-0548">Nucleotidyltransferase</keyword>
<dbReference type="InterPro" id="IPR001610">
    <property type="entry name" value="PAC"/>
</dbReference>
<dbReference type="Gene3D" id="3.30.450.40">
    <property type="match status" value="1"/>
</dbReference>
<feature type="transmembrane region" description="Helical" evidence="6">
    <location>
        <begin position="127"/>
        <end position="147"/>
    </location>
</feature>
<dbReference type="PROSITE" id="PS50887">
    <property type="entry name" value="GGDEF"/>
    <property type="match status" value="1"/>
</dbReference>
<dbReference type="InterPro" id="IPR029787">
    <property type="entry name" value="Nucleotide_cyclase"/>
</dbReference>
<evidence type="ECO:0000256" key="1">
    <source>
        <dbReference type="ARBA" id="ARBA00004651"/>
    </source>
</evidence>
<dbReference type="NCBIfam" id="TIGR00254">
    <property type="entry name" value="GGDEF"/>
    <property type="match status" value="1"/>
</dbReference>
<dbReference type="SMART" id="SM00086">
    <property type="entry name" value="PAC"/>
    <property type="match status" value="2"/>
</dbReference>
<dbReference type="GO" id="GO:0052621">
    <property type="term" value="F:diguanylate cyclase activity"/>
    <property type="evidence" value="ECO:0007669"/>
    <property type="project" value="UniProtKB-EC"/>
</dbReference>
<sequence length="772" mass="85819">MIQHLFNNFAVLTIEVLLGGWLLRKFTDVRPFIRRLFIGVISGSIGILLMLFTINLSNTVLLDARQIAIIMAANFGGLPASFITALMIALFRVSYFGVSTAAYLAMASAFLMAFATGWISTKVHRYTLKWLFMIGATLTISVFTIYLQLPEQALEALPAYAFFILACGIYSMLVLGLQQRVNEEHQIKTAFTSLAKVYYETKDASEIYAATLKRLMELFGAEFGTFCIIQQGQLLLVLRIEGGRQERIKRLVPEDAQSRQALRTRKSVFYTDWNRHRPHNPEDDELYRQGVRSSAQIPFFHGDKAVALANIGASKAGTFSVADEMAFSFLSPLIGMGIAHKNAEANFQIISEATSDAIVIADKAGRIIHWNRGAERMFGYTAGEVAGQSLTMIMPERYRRAHEEGYARAAESGTSTVMNKLIEMYGLRKNGTEFPLELTINNHDRTGFTLFIGIIRDVTVRKLVEKELRESELRHRRLIELSPEAIVVVTVGRIGFVNAQALRLIGASDENDLIGREVLDFVHEEDRDAVRHALQNVTLESEPLENWDSRYIRMDGSLIDVEIAVAAIPYHDQVGVMLIVRDVTERKQAQMKLEAANQLLTDLAVRDGLTGIANRRHFEERLTDAWAHAVQHETTVALLLCDIDFFKNYNDTYGHPEGDHCLKQVAQALEHAAAAAGEGALAARYGGEEFVLLLPRGNLEAALRAAGTFRFGVAELAIPHSTSNADDYVTVSIGAASLRAVAGRDPGDLVNLADRMLYRAKQEGRNQVIGAD</sequence>
<keyword evidence="11" id="KW-1185">Reference proteome</keyword>
<dbReference type="Pfam" id="PF00990">
    <property type="entry name" value="GGDEF"/>
    <property type="match status" value="1"/>
</dbReference>
<dbReference type="CDD" id="cd01949">
    <property type="entry name" value="GGDEF"/>
    <property type="match status" value="1"/>
</dbReference>
<evidence type="ECO:0000259" key="8">
    <source>
        <dbReference type="PROSITE" id="PS50113"/>
    </source>
</evidence>
<dbReference type="PANTHER" id="PTHR44757:SF2">
    <property type="entry name" value="BIOFILM ARCHITECTURE MAINTENANCE PROTEIN MBAA"/>
    <property type="match status" value="1"/>
</dbReference>
<dbReference type="EMBL" id="JBHSAM010000023">
    <property type="protein sequence ID" value="MFC4100220.1"/>
    <property type="molecule type" value="Genomic_DNA"/>
</dbReference>
<protein>
    <submittedName>
        <fullName evidence="10">Diguanylate cyclase domain-containing protein</fullName>
        <ecNumber evidence="10">2.7.7.65</ecNumber>
    </submittedName>
</protein>
<dbReference type="RefSeq" id="WP_377718894.1">
    <property type="nucleotide sequence ID" value="NZ_JBHSAM010000023.1"/>
</dbReference>
<evidence type="ECO:0000256" key="6">
    <source>
        <dbReference type="SAM" id="Phobius"/>
    </source>
</evidence>
<dbReference type="SUPFAM" id="SSF55073">
    <property type="entry name" value="Nucleotide cyclase"/>
    <property type="match status" value="1"/>
</dbReference>
<dbReference type="SMART" id="SM00091">
    <property type="entry name" value="PAS"/>
    <property type="match status" value="2"/>
</dbReference>
<evidence type="ECO:0000259" key="7">
    <source>
        <dbReference type="PROSITE" id="PS50112"/>
    </source>
</evidence>
<dbReference type="SMART" id="SM00267">
    <property type="entry name" value="GGDEF"/>
    <property type="match status" value="1"/>
</dbReference>
<dbReference type="InterPro" id="IPR011620">
    <property type="entry name" value="Sig_transdc_His_kinase_LytS_TM"/>
</dbReference>
<evidence type="ECO:0000256" key="5">
    <source>
        <dbReference type="ARBA" id="ARBA00023136"/>
    </source>
</evidence>
<dbReference type="PANTHER" id="PTHR44757">
    <property type="entry name" value="DIGUANYLATE CYCLASE DGCP"/>
    <property type="match status" value="1"/>
</dbReference>
<dbReference type="InterPro" id="IPR029016">
    <property type="entry name" value="GAF-like_dom_sf"/>
</dbReference>
<feature type="domain" description="PAC" evidence="8">
    <location>
        <begin position="420"/>
        <end position="470"/>
    </location>
</feature>
<reference evidence="11" key="1">
    <citation type="journal article" date="2019" name="Int. J. Syst. Evol. Microbiol.">
        <title>The Global Catalogue of Microorganisms (GCM) 10K type strain sequencing project: providing services to taxonomists for standard genome sequencing and annotation.</title>
        <authorList>
            <consortium name="The Broad Institute Genomics Platform"/>
            <consortium name="The Broad Institute Genome Sequencing Center for Infectious Disease"/>
            <person name="Wu L."/>
            <person name="Ma J."/>
        </authorList>
    </citation>
    <scope>NUCLEOTIDE SEQUENCE [LARGE SCALE GENOMIC DNA]</scope>
    <source>
        <strain evidence="11">IBRC-M 10987</strain>
    </source>
</reference>
<dbReference type="Pfam" id="PF00989">
    <property type="entry name" value="PAS"/>
    <property type="match status" value="1"/>
</dbReference>
<dbReference type="InterPro" id="IPR000014">
    <property type="entry name" value="PAS"/>
</dbReference>
<dbReference type="SMART" id="SM00065">
    <property type="entry name" value="GAF"/>
    <property type="match status" value="1"/>
</dbReference>
<organism evidence="10 11">
    <name type="scientific">Paenibacillus xanthanilyticus</name>
    <dbReference type="NCBI Taxonomy" id="1783531"/>
    <lineage>
        <taxon>Bacteria</taxon>
        <taxon>Bacillati</taxon>
        <taxon>Bacillota</taxon>
        <taxon>Bacilli</taxon>
        <taxon>Bacillales</taxon>
        <taxon>Paenibacillaceae</taxon>
        <taxon>Paenibacillus</taxon>
    </lineage>
</organism>
<feature type="domain" description="PAC" evidence="8">
    <location>
        <begin position="545"/>
        <end position="595"/>
    </location>
</feature>
<dbReference type="Pfam" id="PF13426">
    <property type="entry name" value="PAS_9"/>
    <property type="match status" value="1"/>
</dbReference>
<dbReference type="Gene3D" id="3.30.70.270">
    <property type="match status" value="1"/>
</dbReference>
<feature type="transmembrane region" description="Helical" evidence="6">
    <location>
        <begin position="67"/>
        <end position="91"/>
    </location>
</feature>
<dbReference type="PROSITE" id="PS50113">
    <property type="entry name" value="PAC"/>
    <property type="match status" value="2"/>
</dbReference>
<feature type="domain" description="PAS" evidence="7">
    <location>
        <begin position="471"/>
        <end position="541"/>
    </location>
</feature>
<accession>A0ABV8K2C2</accession>
<feature type="transmembrane region" description="Helical" evidence="6">
    <location>
        <begin position="159"/>
        <end position="177"/>
    </location>
</feature>
<dbReference type="InterPro" id="IPR013767">
    <property type="entry name" value="PAS_fold"/>
</dbReference>
<dbReference type="PROSITE" id="PS50112">
    <property type="entry name" value="PAS"/>
    <property type="match status" value="2"/>
</dbReference>
<evidence type="ECO:0000256" key="4">
    <source>
        <dbReference type="ARBA" id="ARBA00022989"/>
    </source>
</evidence>
<keyword evidence="5 6" id="KW-0472">Membrane</keyword>
<evidence type="ECO:0000256" key="2">
    <source>
        <dbReference type="ARBA" id="ARBA00022475"/>
    </source>
</evidence>
<dbReference type="InterPro" id="IPR000700">
    <property type="entry name" value="PAS-assoc_C"/>
</dbReference>
<keyword evidence="10" id="KW-0808">Transferase</keyword>
<evidence type="ECO:0000313" key="10">
    <source>
        <dbReference type="EMBL" id="MFC4100220.1"/>
    </source>
</evidence>
<dbReference type="Proteomes" id="UP001595715">
    <property type="component" value="Unassembled WGS sequence"/>
</dbReference>
<dbReference type="InterPro" id="IPR043128">
    <property type="entry name" value="Rev_trsase/Diguanyl_cyclase"/>
</dbReference>
<evidence type="ECO:0000259" key="9">
    <source>
        <dbReference type="PROSITE" id="PS50887"/>
    </source>
</evidence>
<comment type="subcellular location">
    <subcellularLocation>
        <location evidence="1">Cell membrane</location>
        <topology evidence="1">Multi-pass membrane protein</topology>
    </subcellularLocation>
</comment>
<keyword evidence="2" id="KW-1003">Cell membrane</keyword>
<evidence type="ECO:0000256" key="3">
    <source>
        <dbReference type="ARBA" id="ARBA00022692"/>
    </source>
</evidence>
<dbReference type="SUPFAM" id="SSF55785">
    <property type="entry name" value="PYP-like sensor domain (PAS domain)"/>
    <property type="match status" value="2"/>
</dbReference>
<dbReference type="InterPro" id="IPR035965">
    <property type="entry name" value="PAS-like_dom_sf"/>
</dbReference>
<dbReference type="EC" id="2.7.7.65" evidence="10"/>
<dbReference type="Gene3D" id="3.30.450.20">
    <property type="entry name" value="PAS domain"/>
    <property type="match status" value="2"/>
</dbReference>
<feature type="transmembrane region" description="Helical" evidence="6">
    <location>
        <begin position="6"/>
        <end position="24"/>
    </location>
</feature>
<feature type="domain" description="GGDEF" evidence="9">
    <location>
        <begin position="634"/>
        <end position="772"/>
    </location>
</feature>
<feature type="domain" description="PAS" evidence="7">
    <location>
        <begin position="343"/>
        <end position="413"/>
    </location>
</feature>
<name>A0ABV8K2C2_9BACL</name>
<keyword evidence="4 6" id="KW-1133">Transmembrane helix</keyword>
<dbReference type="InterPro" id="IPR052155">
    <property type="entry name" value="Biofilm_reg_signaling"/>
</dbReference>
<comment type="caution">
    <text evidence="10">The sequence shown here is derived from an EMBL/GenBank/DDBJ whole genome shotgun (WGS) entry which is preliminary data.</text>
</comment>
<dbReference type="InterPro" id="IPR003018">
    <property type="entry name" value="GAF"/>
</dbReference>
<dbReference type="NCBIfam" id="TIGR00229">
    <property type="entry name" value="sensory_box"/>
    <property type="match status" value="2"/>
</dbReference>
<dbReference type="InterPro" id="IPR000160">
    <property type="entry name" value="GGDEF_dom"/>
</dbReference>
<dbReference type="SUPFAM" id="SSF55781">
    <property type="entry name" value="GAF domain-like"/>
    <property type="match status" value="1"/>
</dbReference>
<keyword evidence="3 6" id="KW-0812">Transmembrane</keyword>
<dbReference type="Pfam" id="PF13185">
    <property type="entry name" value="GAF_2"/>
    <property type="match status" value="1"/>
</dbReference>
<evidence type="ECO:0000313" key="11">
    <source>
        <dbReference type="Proteomes" id="UP001595715"/>
    </source>
</evidence>
<gene>
    <name evidence="10" type="ORF">ACFOZ8_11250</name>
</gene>
<proteinExistence type="predicted"/>
<feature type="transmembrane region" description="Helical" evidence="6">
    <location>
        <begin position="103"/>
        <end position="121"/>
    </location>
</feature>